<dbReference type="SUPFAM" id="SSF52980">
    <property type="entry name" value="Restriction endonuclease-like"/>
    <property type="match status" value="1"/>
</dbReference>
<organism evidence="2 3">
    <name type="scientific">Dicentrarchus labrax</name>
    <name type="common">European seabass</name>
    <name type="synonym">Morone labrax</name>
    <dbReference type="NCBI Taxonomy" id="13489"/>
    <lineage>
        <taxon>Eukaryota</taxon>
        <taxon>Metazoa</taxon>
        <taxon>Chordata</taxon>
        <taxon>Craniata</taxon>
        <taxon>Vertebrata</taxon>
        <taxon>Euteleostomi</taxon>
        <taxon>Actinopterygii</taxon>
        <taxon>Neopterygii</taxon>
        <taxon>Teleostei</taxon>
        <taxon>Neoteleostei</taxon>
        <taxon>Acanthomorphata</taxon>
        <taxon>Eupercaria</taxon>
        <taxon>Moronidae</taxon>
        <taxon>Dicentrarchus</taxon>
    </lineage>
</organism>
<dbReference type="Gene3D" id="3.90.320.10">
    <property type="match status" value="1"/>
</dbReference>
<dbReference type="GeneTree" id="ENSGT01030000234869"/>
<name>A0A8P4G0Z6_DICLA</name>
<reference evidence="2" key="1">
    <citation type="submission" date="2025-08" db="UniProtKB">
        <authorList>
            <consortium name="Ensembl"/>
        </authorList>
    </citation>
    <scope>IDENTIFICATION</scope>
</reference>
<dbReference type="InterPro" id="IPR011335">
    <property type="entry name" value="Restrct_endonuc-II-like"/>
</dbReference>
<dbReference type="PANTHER" id="PTHR47526">
    <property type="entry name" value="ATP-DEPENDENT DNA HELICASE"/>
    <property type="match status" value="1"/>
</dbReference>
<dbReference type="InterPro" id="IPR019080">
    <property type="entry name" value="YqaJ_viral_recombinase"/>
</dbReference>
<dbReference type="InterPro" id="IPR011604">
    <property type="entry name" value="PDDEXK-like_dom_sf"/>
</dbReference>
<dbReference type="PANTHER" id="PTHR47526:SF3">
    <property type="entry name" value="PHD-TYPE DOMAIN-CONTAINING PROTEIN"/>
    <property type="match status" value="1"/>
</dbReference>
<evidence type="ECO:0000259" key="1">
    <source>
        <dbReference type="Pfam" id="PF09588"/>
    </source>
</evidence>
<dbReference type="Proteomes" id="UP000694389">
    <property type="component" value="Unassembled WGS sequence"/>
</dbReference>
<dbReference type="GO" id="GO:0006281">
    <property type="term" value="P:DNA repair"/>
    <property type="evidence" value="ECO:0007669"/>
    <property type="project" value="UniProtKB-ARBA"/>
</dbReference>
<evidence type="ECO:0000313" key="2">
    <source>
        <dbReference type="Ensembl" id="ENSDLAP00005068931.1"/>
    </source>
</evidence>
<dbReference type="Ensembl" id="ENSDLAT00005068009.1">
    <property type="protein sequence ID" value="ENSDLAP00005068931.1"/>
    <property type="gene ID" value="ENSDLAG00005027679.1"/>
</dbReference>
<dbReference type="Pfam" id="PF09588">
    <property type="entry name" value="YqaJ"/>
    <property type="match status" value="1"/>
</dbReference>
<proteinExistence type="predicted"/>
<protein>
    <recommendedName>
        <fullName evidence="1">YqaJ viral recombinase domain-containing protein</fullName>
    </recommendedName>
</protein>
<sequence>MAGIAEKCLHVAALLYKIDTAVQLRGHLTPTHVSAYWVEPSNVKKVNGAPGHTIVCSTGAAHKKALDRATSGHSSTTRGIRTRSLLCLRNPEMDGELSVLLQHCESLRPLVAVTETQATSLERQTREQHKSALWRTARAGRITASNIHSVVSTPLSSPALSTVKKVCYPHKPSYTGNRKQDDEQLTPMEWGRAKEDTARELYRRKQELQYEDLKVEKCGFIVNPSFPELGASPDALVDCVCCGKGCVEIKCPHKHRDHTISQACADKDFCLEFTSVQTQIFVAEIVQVTPDAEFWETTLLPKAQTFFYKVHTFICAGILLSNLNSGLRTAAFQAILRLLVISRTRGSTSSRFHDGRL</sequence>
<keyword evidence="3" id="KW-1185">Reference proteome</keyword>
<feature type="domain" description="YqaJ viral recombinase" evidence="1">
    <location>
        <begin position="134"/>
        <end position="263"/>
    </location>
</feature>
<reference evidence="2" key="2">
    <citation type="submission" date="2025-09" db="UniProtKB">
        <authorList>
            <consortium name="Ensembl"/>
        </authorList>
    </citation>
    <scope>IDENTIFICATION</scope>
</reference>
<evidence type="ECO:0000313" key="3">
    <source>
        <dbReference type="Proteomes" id="UP000694389"/>
    </source>
</evidence>
<dbReference type="CDD" id="cd22343">
    <property type="entry name" value="PDDEXK_lambda_exonuclease-like"/>
    <property type="match status" value="1"/>
</dbReference>
<dbReference type="AlphaFoldDB" id="A0A8P4G0Z6"/>
<accession>A0A8P4G0Z6</accession>